<gene>
    <name evidence="1" type="ORF">HJG59_009825</name>
</gene>
<reference evidence="1 2" key="1">
    <citation type="journal article" date="2020" name="Nature">
        <title>Six reference-quality genomes reveal evolution of bat adaptations.</title>
        <authorList>
            <person name="Jebb D."/>
            <person name="Huang Z."/>
            <person name="Pippel M."/>
            <person name="Hughes G.M."/>
            <person name="Lavrichenko K."/>
            <person name="Devanna P."/>
            <person name="Winkler S."/>
            <person name="Jermiin L.S."/>
            <person name="Skirmuntt E.C."/>
            <person name="Katzourakis A."/>
            <person name="Burkitt-Gray L."/>
            <person name="Ray D.A."/>
            <person name="Sullivan K.A.M."/>
            <person name="Roscito J.G."/>
            <person name="Kirilenko B.M."/>
            <person name="Davalos L.M."/>
            <person name="Corthals A.P."/>
            <person name="Power M.L."/>
            <person name="Jones G."/>
            <person name="Ransome R.D."/>
            <person name="Dechmann D.K.N."/>
            <person name="Locatelli A.G."/>
            <person name="Puechmaille S.J."/>
            <person name="Fedrigo O."/>
            <person name="Jarvis E.D."/>
            <person name="Hiller M."/>
            <person name="Vernes S.C."/>
            <person name="Myers E.W."/>
            <person name="Teeling E.C."/>
        </authorList>
    </citation>
    <scope>NUCLEOTIDE SEQUENCE [LARGE SCALE GENOMIC DNA]</scope>
    <source>
        <strain evidence="1">MMolMol1</strain>
        <tissue evidence="1">Muscle</tissue>
    </source>
</reference>
<protein>
    <submittedName>
        <fullName evidence="1">Uncharacterized protein</fullName>
    </submittedName>
</protein>
<comment type="caution">
    <text evidence="1">The sequence shown here is derived from an EMBL/GenBank/DDBJ whole genome shotgun (WGS) entry which is preliminary data.</text>
</comment>
<keyword evidence="2" id="KW-1185">Reference proteome</keyword>
<dbReference type="InParanoid" id="A0A7J8CS18"/>
<organism evidence="1 2">
    <name type="scientific">Molossus molossus</name>
    <name type="common">Pallas' mastiff bat</name>
    <name type="synonym">Vespertilio molossus</name>
    <dbReference type="NCBI Taxonomy" id="27622"/>
    <lineage>
        <taxon>Eukaryota</taxon>
        <taxon>Metazoa</taxon>
        <taxon>Chordata</taxon>
        <taxon>Craniata</taxon>
        <taxon>Vertebrata</taxon>
        <taxon>Euteleostomi</taxon>
        <taxon>Mammalia</taxon>
        <taxon>Eutheria</taxon>
        <taxon>Laurasiatheria</taxon>
        <taxon>Chiroptera</taxon>
        <taxon>Yangochiroptera</taxon>
        <taxon>Molossidae</taxon>
        <taxon>Molossus</taxon>
    </lineage>
</organism>
<accession>A0A7J8CS18</accession>
<dbReference type="EMBL" id="JACASF010000020">
    <property type="protein sequence ID" value="KAF6413658.1"/>
    <property type="molecule type" value="Genomic_DNA"/>
</dbReference>
<evidence type="ECO:0000313" key="2">
    <source>
        <dbReference type="Proteomes" id="UP000550707"/>
    </source>
</evidence>
<sequence length="188" mass="20149">MARARPHGPPGLHLPAPGVETTRPRVCWERRPSCDIVTVLQTDAQRTELQATFVLKAGRIVGGMSPDRHFYRERGILLFSGECPRRAGVLISPFVSRTGSCHGPLPSAPQATSCLIVTSPPSRPSDWQHPAEGLPSWGVTSRLLGSGAGLSEGHWWCLRLMSPHTTSCGAGPFSCIPALLSPATGDNR</sequence>
<dbReference type="AlphaFoldDB" id="A0A7J8CS18"/>
<dbReference type="Proteomes" id="UP000550707">
    <property type="component" value="Unassembled WGS sequence"/>
</dbReference>
<proteinExistence type="predicted"/>
<evidence type="ECO:0000313" key="1">
    <source>
        <dbReference type="EMBL" id="KAF6413658.1"/>
    </source>
</evidence>
<name>A0A7J8CS18_MOLMO</name>